<dbReference type="EMBL" id="JMCC02000128">
    <property type="protein sequence ID" value="KIG12493.1"/>
    <property type="molecule type" value="Genomic_DNA"/>
</dbReference>
<feature type="transmembrane region" description="Helical" evidence="1">
    <location>
        <begin position="33"/>
        <end position="58"/>
    </location>
</feature>
<reference evidence="2 3" key="1">
    <citation type="submission" date="2014-12" db="EMBL/GenBank/DDBJ databases">
        <title>Genome assembly of Enhygromyxa salina DSM 15201.</title>
        <authorList>
            <person name="Sharma G."/>
            <person name="Subramanian S."/>
        </authorList>
    </citation>
    <scope>NUCLEOTIDE SEQUENCE [LARGE SCALE GENOMIC DNA]</scope>
    <source>
        <strain evidence="2 3">DSM 15201</strain>
    </source>
</reference>
<proteinExistence type="predicted"/>
<dbReference type="SUPFAM" id="SSF81442">
    <property type="entry name" value="Cytochrome c oxidase subunit I-like"/>
    <property type="match status" value="1"/>
</dbReference>
<feature type="transmembrane region" description="Helical" evidence="1">
    <location>
        <begin position="112"/>
        <end position="133"/>
    </location>
</feature>
<keyword evidence="1" id="KW-0812">Transmembrane</keyword>
<feature type="transmembrane region" description="Helical" evidence="1">
    <location>
        <begin position="240"/>
        <end position="259"/>
    </location>
</feature>
<accession>A0A0C1ZN24</accession>
<dbReference type="Proteomes" id="UP000031599">
    <property type="component" value="Unassembled WGS sequence"/>
</dbReference>
<keyword evidence="1" id="KW-1133">Transmembrane helix</keyword>
<name>A0A0C1ZN24_9BACT</name>
<keyword evidence="1" id="KW-0472">Membrane</keyword>
<gene>
    <name evidence="2" type="ORF">DB30_01310</name>
</gene>
<feature type="transmembrane region" description="Helical" evidence="1">
    <location>
        <begin position="345"/>
        <end position="364"/>
    </location>
</feature>
<feature type="transmembrane region" description="Helical" evidence="1">
    <location>
        <begin position="301"/>
        <end position="324"/>
    </location>
</feature>
<dbReference type="InterPro" id="IPR036927">
    <property type="entry name" value="Cyt_c_oxase-like_su1_sf"/>
</dbReference>
<feature type="transmembrane region" description="Helical" evidence="1">
    <location>
        <begin position="153"/>
        <end position="175"/>
    </location>
</feature>
<protein>
    <submittedName>
        <fullName evidence="2">Cytochrome c oxidase polypeptide I</fullName>
    </submittedName>
</protein>
<dbReference type="AlphaFoldDB" id="A0A0C1ZN24"/>
<comment type="caution">
    <text evidence="2">The sequence shown here is derived from an EMBL/GenBank/DDBJ whole genome shotgun (WGS) entry which is preliminary data.</text>
</comment>
<evidence type="ECO:0000256" key="1">
    <source>
        <dbReference type="SAM" id="Phobius"/>
    </source>
</evidence>
<evidence type="ECO:0000313" key="2">
    <source>
        <dbReference type="EMBL" id="KIG12493.1"/>
    </source>
</evidence>
<feature type="transmembrane region" description="Helical" evidence="1">
    <location>
        <begin position="271"/>
        <end position="289"/>
    </location>
</feature>
<organism evidence="2 3">
    <name type="scientific">Enhygromyxa salina</name>
    <dbReference type="NCBI Taxonomy" id="215803"/>
    <lineage>
        <taxon>Bacteria</taxon>
        <taxon>Pseudomonadati</taxon>
        <taxon>Myxococcota</taxon>
        <taxon>Polyangia</taxon>
        <taxon>Nannocystales</taxon>
        <taxon>Nannocystaceae</taxon>
        <taxon>Enhygromyxa</taxon>
    </lineage>
</organism>
<feature type="transmembrane region" description="Helical" evidence="1">
    <location>
        <begin position="213"/>
        <end position="234"/>
    </location>
</feature>
<feature type="transmembrane region" description="Helical" evidence="1">
    <location>
        <begin position="181"/>
        <end position="201"/>
    </location>
</feature>
<feature type="transmembrane region" description="Helical" evidence="1">
    <location>
        <begin position="79"/>
        <end position="100"/>
    </location>
</feature>
<sequence length="421" mass="44290">MMVALIVIGALAGLVMQLELALGPTRDLLSEHVYGLSLTIHAGALAIAALRICVIGPIANLYVARLHERVGRARGASDALAGLALAGYLVGTVAMLAAIFVFPQTDPRAVDWIAACGLTLAIADITMALGVMLGMAGTSWRSLPEQASSPEGWVVLIAVSWQLITGVTNALGGVLRIEGTFFHVDALTAPLIAMIGILLLIQRESNGTKVRPRVFVTLVLLALFGGVSSDATALPELRRALAIIVHLGVIAAFIAGRRVPAAHRVSPAADYLPVFIMVYLLSVVARAYVASLALDVHVADSYLVIGEFHLTALLLLAIGGPMALRYFQPSRFVDHPIWTLKAAPLMIGLATAWLGLAMLSLGHAGMPRRYIAYLPEFTIGHRSAGAAALLLCAGLALEAWMWASGRRRAAASATLTGSAAR</sequence>
<feature type="transmembrane region" description="Helical" evidence="1">
    <location>
        <begin position="384"/>
        <end position="403"/>
    </location>
</feature>
<dbReference type="Gene3D" id="1.20.210.10">
    <property type="entry name" value="Cytochrome c oxidase-like, subunit I domain"/>
    <property type="match status" value="1"/>
</dbReference>
<evidence type="ECO:0000313" key="3">
    <source>
        <dbReference type="Proteomes" id="UP000031599"/>
    </source>
</evidence>